<dbReference type="GO" id="GO:0004523">
    <property type="term" value="F:RNA-DNA hybrid ribonuclease activity"/>
    <property type="evidence" value="ECO:0007669"/>
    <property type="project" value="InterPro"/>
</dbReference>
<dbReference type="SUPFAM" id="SSF53098">
    <property type="entry name" value="Ribonuclease H-like"/>
    <property type="match status" value="1"/>
</dbReference>
<dbReference type="InterPro" id="IPR036397">
    <property type="entry name" value="RNaseH_sf"/>
</dbReference>
<evidence type="ECO:0000313" key="2">
    <source>
        <dbReference type="EMBL" id="CAL1382673.1"/>
    </source>
</evidence>
<feature type="domain" description="RNase H type-1" evidence="1">
    <location>
        <begin position="14"/>
        <end position="99"/>
    </location>
</feature>
<name>A0AAV2EAN2_9ROSI</name>
<dbReference type="InterPro" id="IPR044730">
    <property type="entry name" value="RNase_H-like_dom_plant"/>
</dbReference>
<evidence type="ECO:0000313" key="3">
    <source>
        <dbReference type="Proteomes" id="UP001497516"/>
    </source>
</evidence>
<dbReference type="Pfam" id="PF13456">
    <property type="entry name" value="RVT_3"/>
    <property type="match status" value="1"/>
</dbReference>
<dbReference type="AlphaFoldDB" id="A0AAV2EAN2"/>
<organism evidence="2 3">
    <name type="scientific">Linum trigynum</name>
    <dbReference type="NCBI Taxonomy" id="586398"/>
    <lineage>
        <taxon>Eukaryota</taxon>
        <taxon>Viridiplantae</taxon>
        <taxon>Streptophyta</taxon>
        <taxon>Embryophyta</taxon>
        <taxon>Tracheophyta</taxon>
        <taxon>Spermatophyta</taxon>
        <taxon>Magnoliopsida</taxon>
        <taxon>eudicotyledons</taxon>
        <taxon>Gunneridae</taxon>
        <taxon>Pentapetalae</taxon>
        <taxon>rosids</taxon>
        <taxon>fabids</taxon>
        <taxon>Malpighiales</taxon>
        <taxon>Linaceae</taxon>
        <taxon>Linum</taxon>
    </lineage>
</organism>
<keyword evidence="3" id="KW-1185">Reference proteome</keyword>
<proteinExistence type="predicted"/>
<dbReference type="PANTHER" id="PTHR47723:SF19">
    <property type="entry name" value="POLYNUCLEOTIDYL TRANSFERASE, RIBONUCLEASE H-LIKE SUPERFAMILY PROTEIN"/>
    <property type="match status" value="1"/>
</dbReference>
<gene>
    <name evidence="2" type="ORF">LTRI10_LOCUS23988</name>
</gene>
<dbReference type="InterPro" id="IPR012337">
    <property type="entry name" value="RNaseH-like_sf"/>
</dbReference>
<dbReference type="CDD" id="cd06222">
    <property type="entry name" value="RNase_H_like"/>
    <property type="match status" value="1"/>
</dbReference>
<sequence length="135" mass="15391">MGRCEGAFTCNLGVCSITRAELKGATEGLHLAWREGYRKVELNLDSSTAINIIKAWKNSDHVHGLLATQIGTLLKRDWDVRINHIFRESNYFADFLANRGHSVNFGTHFLDVSDPNFCYWLNYDSMDITISSSRY</sequence>
<dbReference type="Proteomes" id="UP001497516">
    <property type="component" value="Chromosome 4"/>
</dbReference>
<dbReference type="GO" id="GO:0003676">
    <property type="term" value="F:nucleic acid binding"/>
    <property type="evidence" value="ECO:0007669"/>
    <property type="project" value="InterPro"/>
</dbReference>
<dbReference type="InterPro" id="IPR002156">
    <property type="entry name" value="RNaseH_domain"/>
</dbReference>
<accession>A0AAV2EAN2</accession>
<reference evidence="2 3" key="1">
    <citation type="submission" date="2024-04" db="EMBL/GenBank/DDBJ databases">
        <authorList>
            <person name="Fracassetti M."/>
        </authorList>
    </citation>
    <scope>NUCLEOTIDE SEQUENCE [LARGE SCALE GENOMIC DNA]</scope>
</reference>
<dbReference type="Gene3D" id="3.30.420.10">
    <property type="entry name" value="Ribonuclease H-like superfamily/Ribonuclease H"/>
    <property type="match status" value="1"/>
</dbReference>
<dbReference type="InterPro" id="IPR053151">
    <property type="entry name" value="RNase_H-like"/>
</dbReference>
<evidence type="ECO:0000259" key="1">
    <source>
        <dbReference type="Pfam" id="PF13456"/>
    </source>
</evidence>
<protein>
    <recommendedName>
        <fullName evidence="1">RNase H type-1 domain-containing protein</fullName>
    </recommendedName>
</protein>
<dbReference type="PANTHER" id="PTHR47723">
    <property type="entry name" value="OS05G0353850 PROTEIN"/>
    <property type="match status" value="1"/>
</dbReference>
<dbReference type="EMBL" id="OZ034817">
    <property type="protein sequence ID" value="CAL1382673.1"/>
    <property type="molecule type" value="Genomic_DNA"/>
</dbReference>